<gene>
    <name evidence="3" type="ORF">LSO58_07230</name>
</gene>
<proteinExistence type="predicted"/>
<dbReference type="InterPro" id="IPR003961">
    <property type="entry name" value="FN3_dom"/>
</dbReference>
<dbReference type="InterPro" id="IPR013783">
    <property type="entry name" value="Ig-like_fold"/>
</dbReference>
<dbReference type="InterPro" id="IPR036116">
    <property type="entry name" value="FN3_sf"/>
</dbReference>
<evidence type="ECO:0000256" key="1">
    <source>
        <dbReference type="SAM" id="Coils"/>
    </source>
</evidence>
<evidence type="ECO:0000313" key="4">
    <source>
        <dbReference type="Proteomes" id="UP001164081"/>
    </source>
</evidence>
<keyword evidence="1" id="KW-0175">Coiled coil</keyword>
<dbReference type="InterPro" id="IPR055385">
    <property type="entry name" value="GpJ_HDII-ins2"/>
</dbReference>
<evidence type="ECO:0000313" key="3">
    <source>
        <dbReference type="EMBL" id="UYF76658.1"/>
    </source>
</evidence>
<dbReference type="PANTHER" id="PTHR36251:SF2">
    <property type="entry name" value="GIFSY-2 PROPHAGE HOST SPECIFICITY PROTEIN J, PHAGE LAMBDA"/>
    <property type="match status" value="1"/>
</dbReference>
<dbReference type="Gene3D" id="2.60.40.10">
    <property type="entry name" value="Immunoglobulins"/>
    <property type="match status" value="1"/>
</dbReference>
<organism evidence="3 4">
    <name type="scientific">Acinetobacter ursingii</name>
    <dbReference type="NCBI Taxonomy" id="108980"/>
    <lineage>
        <taxon>Bacteria</taxon>
        <taxon>Pseudomonadati</taxon>
        <taxon>Pseudomonadota</taxon>
        <taxon>Gammaproteobacteria</taxon>
        <taxon>Moraxellales</taxon>
        <taxon>Moraxellaceae</taxon>
        <taxon>Acinetobacter</taxon>
    </lineage>
</organism>
<evidence type="ECO:0000259" key="2">
    <source>
        <dbReference type="PROSITE" id="PS50853"/>
    </source>
</evidence>
<dbReference type="Pfam" id="PF24801">
    <property type="entry name" value="FNIII-A_GpJ"/>
    <property type="match status" value="1"/>
</dbReference>
<dbReference type="InterPro" id="IPR053171">
    <property type="entry name" value="Viral_Tip_Attach_Protein"/>
</dbReference>
<name>A0AA46NR31_9GAMM</name>
<dbReference type="Pfam" id="PF13550">
    <property type="entry name" value="Phage-tail_3"/>
    <property type="match status" value="1"/>
</dbReference>
<dbReference type="PANTHER" id="PTHR36251">
    <property type="entry name" value="FELS-1 PROPHAGE HOST SPECIFICITY PROTEIN-RELATED"/>
    <property type="match status" value="1"/>
</dbReference>
<sequence>MDKKIIGAKKQANQSRAPVIAPDSAQSTTTIKILYGLSEGEIEGLADGLKSVYLDDTPVYDANDNPNFDNVVVDFRPGTNDQDYIEGFPDVSNEININVELKETTPWVRAFSNTDLDAVRVRLKWGALRVQDATTGNVDGLTIRYAIDRQTDGGAWEEVLNTQISDKTSPDYQRTHRIELPRADQGWLVRVRRITPNQNSDLISDKMYVAAVTEVIDVKLRYPNTALLGLQYDAETFSNIAKMAARCKGVRIRVPTNYDPETRQYVGIWDGTFKYAYTNNPAWHFYDACIDKRRGLGNHLDQSMVDKWSIYRLGQYCDELVPDGKGGQEPRFTLNVYQQAQEDAYSVLTKMVGVMRAYMFWDGQSIVLDADMPSDTVYTFTRANVIDGHFEYSGTRKRDRHTIAVVNFDNPDNRFKTEPEPIPDEEAIAKYGINKVEIDAWGVTSRGQAQRAGLWALKTEKYETQTVVFKVGLDGYIPQPGKVIEIADESFAGRANGGRIAAISADLKQITLDRDNVVCQAGDRLVVNGEDGKSKARVIQSISERVVTVVSAFEENTVSAQNVWVIDAQDLATMKFRIVSITQNDKHQFEIKAVQYNQQKYEAIDYGAYIDEIPITIVNPDIQPAVESVSLSTYDKIEQGMNIAVMVIAWNQTQGAVRYQVEWRKDDGSWIKMPLTGNNSVEVEGIYSGNYQARITAFSAFDIASLPRYSSVTALLGKNGTPPALANLTATGILFGIQLDWVFPAKGALDTAHTEIRVSPDGVSNISTLGLFAYPTTTHALQGLQPNLKLYFQARLIDRLGNVGPWSDWVNATTSADASAVLNILSGKITETQLHHDLQQKIDKIDVIEGDLTVYDQRIQDAKNTADQANQNLAVERQQRIDDVGKLADNIASESQARISAVQNLSDGLTHESQQRVAGDEHVLSVVDTYKQSTENSFAAVRQEIEVVADDVSAVSTKLDGVYAKVTPLTADQDNWTADSGSNQASSWSIQSAQVDGDSALGQRIDTINVQVGSNQAAIQEERSARASGDEANTQAINNYIARNDTALASVKQTAESAVSASSSNSSAIQALDNRVDVAEADASVAKTNAASAITKAETAVSTAGSASSLAQQASATATAASDTASTANSNASNAVNTANTANNTANEAKTNAASALSTANAAASESSANASQINSINAALGDKASTGALNSVKAEVEEIDGRLTAATEKVDGVYAKVTPLTADQSTWTADSGSNQASSWSIQSAQVDGDSALGERIDIVSATMAENDAVYKSQIQAVADANSALVSKTDTIQTTVNGNTASIKSTQESVNGLSAKATLQVAAGNTIGGVALGNNGGVVDFIVRSNSFAIAPPEGEVGDVKYSYVYRATPITLPNGTVVPEGLYTNSATIDYVHSSKIYVESLSALTAKIGTLGTLSNGLLISDDYIKIFDPDNEGIKRVQLGNLEK</sequence>
<dbReference type="SUPFAM" id="SSF49265">
    <property type="entry name" value="Fibronectin type III"/>
    <property type="match status" value="1"/>
</dbReference>
<feature type="coiled-coil region" evidence="1">
    <location>
        <begin position="852"/>
        <end position="879"/>
    </location>
</feature>
<dbReference type="RefSeq" id="WP_263503803.1">
    <property type="nucleotide sequence ID" value="NZ_CP089044.1"/>
</dbReference>
<protein>
    <submittedName>
        <fullName evidence="3">Phage tail protein</fullName>
    </submittedName>
</protein>
<dbReference type="PROSITE" id="PS50853">
    <property type="entry name" value="FN3"/>
    <property type="match status" value="1"/>
</dbReference>
<dbReference type="EMBL" id="CP089044">
    <property type="protein sequence ID" value="UYF76658.1"/>
    <property type="molecule type" value="Genomic_DNA"/>
</dbReference>
<dbReference type="Proteomes" id="UP001164081">
    <property type="component" value="Chromosome"/>
</dbReference>
<reference evidence="3" key="1">
    <citation type="journal article" date="2022" name="J Glob Antimicrob Resist">
        <title>Comparative analysis of IMP-4- and OXA-58-containing plasmids of three carbapenemase-producing Acinetobacter ursingii strains in the Netherlands.</title>
        <authorList>
            <person name="Hendrickx A.P.A."/>
            <person name="Schade R.P."/>
            <person name="Landman F."/>
            <person name="Bosch T."/>
            <person name="Schouls L.M."/>
            <person name="van Dijk K."/>
        </authorList>
    </citation>
    <scope>NUCLEOTIDE SEQUENCE</scope>
    <source>
        <strain evidence="3">RIVM_C010761</strain>
    </source>
</reference>
<accession>A0AA46NR31</accession>
<feature type="domain" description="Fibronectin type-III" evidence="2">
    <location>
        <begin position="722"/>
        <end position="817"/>
    </location>
</feature>
<dbReference type="InterPro" id="IPR032876">
    <property type="entry name" value="J_dom"/>
</dbReference>